<name>A0A8H5RJD2_9HYPO</name>
<proteinExistence type="predicted"/>
<comment type="caution">
    <text evidence="2">The sequence shown here is derived from an EMBL/GenBank/DDBJ whole genome shotgun (WGS) entry which is preliminary data.</text>
</comment>
<feature type="signal peptide" evidence="1">
    <location>
        <begin position="1"/>
        <end position="15"/>
    </location>
</feature>
<reference evidence="2 3" key="1">
    <citation type="submission" date="2020-05" db="EMBL/GenBank/DDBJ databases">
        <title>Identification and distribution of gene clusters putatively required for synthesis of sphingolipid metabolism inhibitors in phylogenetically diverse species of the filamentous fungus Fusarium.</title>
        <authorList>
            <person name="Kim H.-S."/>
            <person name="Busman M."/>
            <person name="Brown D.W."/>
            <person name="Divon H."/>
            <person name="Uhlig S."/>
            <person name="Proctor R.H."/>
        </authorList>
    </citation>
    <scope>NUCLEOTIDE SEQUENCE [LARGE SCALE GENOMIC DNA]</scope>
    <source>
        <strain evidence="2 3">NRRL 66243</strain>
    </source>
</reference>
<keyword evidence="3" id="KW-1185">Reference proteome</keyword>
<evidence type="ECO:0000256" key="1">
    <source>
        <dbReference type="SAM" id="SignalP"/>
    </source>
</evidence>
<dbReference type="RefSeq" id="XP_037206138.1">
    <property type="nucleotide sequence ID" value="XM_037353430.1"/>
</dbReference>
<evidence type="ECO:0000313" key="3">
    <source>
        <dbReference type="Proteomes" id="UP000530670"/>
    </source>
</evidence>
<evidence type="ECO:0000313" key="2">
    <source>
        <dbReference type="EMBL" id="KAF5634163.1"/>
    </source>
</evidence>
<gene>
    <name evidence="2" type="ORF">FTJAE_6782</name>
</gene>
<sequence length="211" mass="21656">MKFFSLLTLASFVTASPFRRQQQTVTGTIKSSVDTLSSSTTVTLNQIDDNVALIKNNVEAQLVAQIQADLKANYQAILQGLAASTTTIVSVTIGAAGGVAAQAIGLANQQIATLTASILVVIDILVNLGATITITATDLTPALRATFQSEIDAVKAAINPFVRPVLLFAAAVRDANVGGSATITGLDNAIVNLLRVQGEVAASIGIPAPSL</sequence>
<dbReference type="EMBL" id="JAAQRI010000133">
    <property type="protein sequence ID" value="KAF5634163.1"/>
    <property type="molecule type" value="Genomic_DNA"/>
</dbReference>
<accession>A0A8H5RJD2</accession>
<protein>
    <submittedName>
        <fullName evidence="2">Uncharacterized protein</fullName>
    </submittedName>
</protein>
<organism evidence="2 3">
    <name type="scientific">Fusarium tjaetaba</name>
    <dbReference type="NCBI Taxonomy" id="1567544"/>
    <lineage>
        <taxon>Eukaryota</taxon>
        <taxon>Fungi</taxon>
        <taxon>Dikarya</taxon>
        <taxon>Ascomycota</taxon>
        <taxon>Pezizomycotina</taxon>
        <taxon>Sordariomycetes</taxon>
        <taxon>Hypocreomycetidae</taxon>
        <taxon>Hypocreales</taxon>
        <taxon>Nectriaceae</taxon>
        <taxon>Fusarium</taxon>
        <taxon>Fusarium fujikuroi species complex</taxon>
    </lineage>
</organism>
<keyword evidence="1" id="KW-0732">Signal</keyword>
<feature type="chain" id="PRO_5034981434" evidence="1">
    <location>
        <begin position="16"/>
        <end position="211"/>
    </location>
</feature>
<dbReference type="Proteomes" id="UP000530670">
    <property type="component" value="Unassembled WGS sequence"/>
</dbReference>
<dbReference type="AlphaFoldDB" id="A0A8H5RJD2"/>
<dbReference type="OrthoDB" id="4838383at2759"/>
<dbReference type="GeneID" id="59305700"/>